<evidence type="ECO:0000259" key="3">
    <source>
        <dbReference type="Pfam" id="PF00535"/>
    </source>
</evidence>
<dbReference type="PANTHER" id="PTHR22916">
    <property type="entry name" value="GLYCOSYLTRANSFERASE"/>
    <property type="match status" value="1"/>
</dbReference>
<dbReference type="GO" id="GO:0016758">
    <property type="term" value="F:hexosyltransferase activity"/>
    <property type="evidence" value="ECO:0007669"/>
    <property type="project" value="UniProtKB-ARBA"/>
</dbReference>
<accession>A0A0N0Z8H0</accession>
<keyword evidence="1 4" id="KW-0328">Glycosyltransferase</keyword>
<dbReference type="Gene3D" id="3.90.550.10">
    <property type="entry name" value="Spore Coat Polysaccharide Biosynthesis Protein SpsA, Chain A"/>
    <property type="match status" value="1"/>
</dbReference>
<feature type="domain" description="Glycosyltransferase 2-like" evidence="3">
    <location>
        <begin position="9"/>
        <end position="132"/>
    </location>
</feature>
<dbReference type="Proteomes" id="UP000053226">
    <property type="component" value="Unassembled WGS sequence"/>
</dbReference>
<protein>
    <submittedName>
        <fullName evidence="4">Glycosyltransferase</fullName>
        <ecNumber evidence="4">2.4.1.-</ecNumber>
    </submittedName>
</protein>
<keyword evidence="5" id="KW-1185">Reference proteome</keyword>
<evidence type="ECO:0000256" key="1">
    <source>
        <dbReference type="ARBA" id="ARBA00022676"/>
    </source>
</evidence>
<proteinExistence type="predicted"/>
<dbReference type="SUPFAM" id="SSF53448">
    <property type="entry name" value="Nucleotide-diphospho-sugar transferases"/>
    <property type="match status" value="1"/>
</dbReference>
<dbReference type="EMBL" id="LGAA01000010">
    <property type="protein sequence ID" value="KPD03405.1"/>
    <property type="molecule type" value="Genomic_DNA"/>
</dbReference>
<gene>
    <name evidence="4" type="ORF">M992_0995</name>
</gene>
<dbReference type="CDD" id="cd00761">
    <property type="entry name" value="Glyco_tranf_GTA_type"/>
    <property type="match status" value="1"/>
</dbReference>
<comment type="caution">
    <text evidence="4">The sequence shown here is derived from an EMBL/GenBank/DDBJ whole genome shotgun (WGS) entry which is preliminary data.</text>
</comment>
<sequence length="329" mass="37866">MHSSRPILSIVAAVYNGGKFLPQFFDSLLAQQLDNWELILVNDGSTDDSAALIRQYQNKFPSIKILEHENQGVSVTRNRGMAAATGHYITFPDIDDVIHPGMYKRLLEMVETNKLDVATCNGTYIYTDGSPKKTIFPPNRVPSTGVISGAEWLQIGLSSRKFLHVAWLNVYGLDFLRAHQFAFEPKLHHQDIPWTTEVLLAAQRVQFTNETFYDYLVHNQSVSHSLQGDERQVRKINTYLKIIDMLMAIYQRYPDQVKQAPACLWQIGKEGLGVILAIMSIESPELKRQMARKFLDNGYWDIVWRNATSLKLRWRLIRRYLPLKKIINN</sequence>
<organism evidence="4 5">
    <name type="scientific">Moellerella wisconsensis ATCC 35017</name>
    <dbReference type="NCBI Taxonomy" id="1354267"/>
    <lineage>
        <taxon>Bacteria</taxon>
        <taxon>Pseudomonadati</taxon>
        <taxon>Pseudomonadota</taxon>
        <taxon>Gammaproteobacteria</taxon>
        <taxon>Enterobacterales</taxon>
        <taxon>Morganellaceae</taxon>
        <taxon>Moellerella</taxon>
    </lineage>
</organism>
<dbReference type="EC" id="2.4.1.-" evidence="4"/>
<evidence type="ECO:0000256" key="2">
    <source>
        <dbReference type="ARBA" id="ARBA00022679"/>
    </source>
</evidence>
<dbReference type="NCBIfam" id="NF007482">
    <property type="entry name" value="PRK10073.1"/>
    <property type="match status" value="1"/>
</dbReference>
<dbReference type="OrthoDB" id="6813549at2"/>
<evidence type="ECO:0000313" key="5">
    <source>
        <dbReference type="Proteomes" id="UP000053226"/>
    </source>
</evidence>
<dbReference type="InterPro" id="IPR029044">
    <property type="entry name" value="Nucleotide-diphossugar_trans"/>
</dbReference>
<keyword evidence="2 4" id="KW-0808">Transferase</keyword>
<dbReference type="Pfam" id="PF00535">
    <property type="entry name" value="Glycos_transf_2"/>
    <property type="match status" value="1"/>
</dbReference>
<dbReference type="InterPro" id="IPR001173">
    <property type="entry name" value="Glyco_trans_2-like"/>
</dbReference>
<dbReference type="PANTHER" id="PTHR22916:SF51">
    <property type="entry name" value="GLYCOSYLTRANSFERASE EPSH-RELATED"/>
    <property type="match status" value="1"/>
</dbReference>
<reference evidence="4 5" key="1">
    <citation type="submission" date="2015-07" db="EMBL/GenBank/DDBJ databases">
        <title>ATOL: Assembling a taxonomically balanced genome-scale reconstruction of the evolutionary history of the Enterobacteriaceae.</title>
        <authorList>
            <person name="Plunkett G.III."/>
            <person name="Neeno-Eckwall E.C."/>
            <person name="Glasner J.D."/>
            <person name="Perna N.T."/>
        </authorList>
    </citation>
    <scope>NUCLEOTIDE SEQUENCE [LARGE SCALE GENOMIC DNA]</scope>
    <source>
        <strain evidence="4 5">ATCC 35017</strain>
    </source>
</reference>
<name>A0A0N0Z8H0_9GAMM</name>
<evidence type="ECO:0000313" key="4">
    <source>
        <dbReference type="EMBL" id="KPD03405.1"/>
    </source>
</evidence>
<dbReference type="AlphaFoldDB" id="A0A0N0Z8H0"/>
<dbReference type="RefSeq" id="WP_053907599.1">
    <property type="nucleotide sequence ID" value="NZ_CAWMUS010000010.1"/>
</dbReference>